<evidence type="ECO:0000313" key="1">
    <source>
        <dbReference type="EMBL" id="JAD38440.1"/>
    </source>
</evidence>
<sequence length="21" mass="2640">MIWNSTIWFVPRFSLFTLKRP</sequence>
<name>A0A0A8ZNV9_ARUDO</name>
<dbReference type="EMBL" id="GBRH01259455">
    <property type="protein sequence ID" value="JAD38440.1"/>
    <property type="molecule type" value="Transcribed_RNA"/>
</dbReference>
<reference evidence="1" key="2">
    <citation type="journal article" date="2015" name="Data Brief">
        <title>Shoot transcriptome of the giant reed, Arundo donax.</title>
        <authorList>
            <person name="Barrero R.A."/>
            <person name="Guerrero F.D."/>
            <person name="Moolhuijzen P."/>
            <person name="Goolsby J.A."/>
            <person name="Tidwell J."/>
            <person name="Bellgard S.E."/>
            <person name="Bellgard M.I."/>
        </authorList>
    </citation>
    <scope>NUCLEOTIDE SEQUENCE</scope>
    <source>
        <tissue evidence="1">Shoot tissue taken approximately 20 cm above the soil surface</tissue>
    </source>
</reference>
<proteinExistence type="predicted"/>
<organism evidence="1">
    <name type="scientific">Arundo donax</name>
    <name type="common">Giant reed</name>
    <name type="synonym">Donax arundinaceus</name>
    <dbReference type="NCBI Taxonomy" id="35708"/>
    <lineage>
        <taxon>Eukaryota</taxon>
        <taxon>Viridiplantae</taxon>
        <taxon>Streptophyta</taxon>
        <taxon>Embryophyta</taxon>
        <taxon>Tracheophyta</taxon>
        <taxon>Spermatophyta</taxon>
        <taxon>Magnoliopsida</taxon>
        <taxon>Liliopsida</taxon>
        <taxon>Poales</taxon>
        <taxon>Poaceae</taxon>
        <taxon>PACMAD clade</taxon>
        <taxon>Arundinoideae</taxon>
        <taxon>Arundineae</taxon>
        <taxon>Arundo</taxon>
    </lineage>
</organism>
<accession>A0A0A8ZNV9</accession>
<reference evidence="1" key="1">
    <citation type="submission" date="2014-09" db="EMBL/GenBank/DDBJ databases">
        <authorList>
            <person name="Magalhaes I.L.F."/>
            <person name="Oliveira U."/>
            <person name="Santos F.R."/>
            <person name="Vidigal T.H.D.A."/>
            <person name="Brescovit A.D."/>
            <person name="Santos A.J."/>
        </authorList>
    </citation>
    <scope>NUCLEOTIDE SEQUENCE</scope>
    <source>
        <tissue evidence="1">Shoot tissue taken approximately 20 cm above the soil surface</tissue>
    </source>
</reference>
<dbReference type="AlphaFoldDB" id="A0A0A8ZNV9"/>
<protein>
    <submittedName>
        <fullName evidence="1">Uncharacterized protein</fullName>
    </submittedName>
</protein>